<name>A0AA36EEB0_LACSI</name>
<evidence type="ECO:0008006" key="10">
    <source>
        <dbReference type="Google" id="ProtNLM"/>
    </source>
</evidence>
<dbReference type="GO" id="GO:0019752">
    <property type="term" value="P:carboxylic acid metabolic process"/>
    <property type="evidence" value="ECO:0007669"/>
    <property type="project" value="InterPro"/>
</dbReference>
<dbReference type="InterPro" id="IPR010977">
    <property type="entry name" value="Aromatic_deC"/>
</dbReference>
<keyword evidence="9" id="KW-1185">Reference proteome</keyword>
<dbReference type="InterPro" id="IPR015424">
    <property type="entry name" value="PyrdxlP-dep_Trfase"/>
</dbReference>
<protein>
    <recommendedName>
        <fullName evidence="10">Tyrosine decarboxylase</fullName>
    </recommendedName>
</protein>
<dbReference type="PANTHER" id="PTHR11999:SF96">
    <property type="entry name" value="TYROSINE DECARBOXYLASE"/>
    <property type="match status" value="1"/>
</dbReference>
<evidence type="ECO:0000256" key="6">
    <source>
        <dbReference type="PIRSR" id="PIRSR602129-50"/>
    </source>
</evidence>
<dbReference type="InterPro" id="IPR002129">
    <property type="entry name" value="PyrdxlP-dep_de-COase"/>
</dbReference>
<dbReference type="PRINTS" id="PR00800">
    <property type="entry name" value="YHDCRBOXLASE"/>
</dbReference>
<dbReference type="Gene3D" id="3.40.640.10">
    <property type="entry name" value="Type I PLP-dependent aspartate aminotransferase-like (Major domain)"/>
    <property type="match status" value="1"/>
</dbReference>
<evidence type="ECO:0000256" key="5">
    <source>
        <dbReference type="ARBA" id="ARBA00023239"/>
    </source>
</evidence>
<dbReference type="Proteomes" id="UP001177003">
    <property type="component" value="Chromosome 7"/>
</dbReference>
<sequence length="568" mass="64017">MNPLDNEEFRRQGHMVIDFLADYYKNINNYPVRSQVNPGYLAERLPECAPLLPESIESILKDVDKDIIPGLTHWQSPNFYAYFASSTSTASFLGEMLINGFNVVGFNWLSSPAATELEIVVMEWLSKLLRLPQSFSFSGNGGGVLLGTTCEAIICTMLAAREKMLDQIGRENTEKLVVYCSDQTHVCLEKAAKIVGINPENVRKVLTTKSTNYKLSPQRLEESIKRDVEAGLIPLYLCATVGTTSTTTVDPLGPLCELSSKYNMWVHVDAAYAGSACICPEFRHFLDGVEGASSFSFNAHKWLLTNLACCCLWVKDNSALTKPLSTNSEYLKNKATESGQVVDFKDWQITLTRRFQALKLWMVLRSYGVTGLRQFLRNHVKMAKDFEMMVTMDSRFEIVVPRYFSMVCFRVSPHVINPHHGNDHEANEFNRKLLESVNATGIIYMTHSMVEGVFIIRFSVGATLTEDRHIKMAWELVQDQATSLLGTLTPKADSNEKNAATQSPETLLRCDLPATHQYFASLRHTSAGFIDFSHIFEFVEFQFVEIQPFDDPTTHLRPLLKATSAIFQ</sequence>
<evidence type="ECO:0000256" key="1">
    <source>
        <dbReference type="ARBA" id="ARBA00001933"/>
    </source>
</evidence>
<dbReference type="SUPFAM" id="SSF53383">
    <property type="entry name" value="PLP-dependent transferases"/>
    <property type="match status" value="1"/>
</dbReference>
<comment type="cofactor">
    <cofactor evidence="1 6 7">
        <name>pyridoxal 5'-phosphate</name>
        <dbReference type="ChEBI" id="CHEBI:597326"/>
    </cofactor>
</comment>
<dbReference type="GO" id="GO:0006520">
    <property type="term" value="P:amino acid metabolic process"/>
    <property type="evidence" value="ECO:0007669"/>
    <property type="project" value="InterPro"/>
</dbReference>
<dbReference type="GO" id="GO:0036469">
    <property type="term" value="F:L-tryptophan decarboxylase activity"/>
    <property type="evidence" value="ECO:0007669"/>
    <property type="project" value="UniProtKB-ARBA"/>
</dbReference>
<dbReference type="PROSITE" id="PS00392">
    <property type="entry name" value="DDC_GAD_HDC_YDC"/>
    <property type="match status" value="1"/>
</dbReference>
<reference evidence="8" key="1">
    <citation type="submission" date="2023-04" db="EMBL/GenBank/DDBJ databases">
        <authorList>
            <person name="Vijverberg K."/>
            <person name="Xiong W."/>
            <person name="Schranz E."/>
        </authorList>
    </citation>
    <scope>NUCLEOTIDE SEQUENCE</scope>
</reference>
<gene>
    <name evidence="8" type="ORF">LSALG_LOCUS32053</name>
</gene>
<dbReference type="PANTHER" id="PTHR11999">
    <property type="entry name" value="GROUP II PYRIDOXAL-5-PHOSPHATE DECARBOXYLASE"/>
    <property type="match status" value="1"/>
</dbReference>
<dbReference type="EMBL" id="OX465083">
    <property type="protein sequence ID" value="CAI9293019.1"/>
    <property type="molecule type" value="Genomic_DNA"/>
</dbReference>
<dbReference type="InterPro" id="IPR015421">
    <property type="entry name" value="PyrdxlP-dep_Trfase_major"/>
</dbReference>
<keyword evidence="5 7" id="KW-0456">Lyase</keyword>
<evidence type="ECO:0000256" key="7">
    <source>
        <dbReference type="RuleBase" id="RU000382"/>
    </source>
</evidence>
<evidence type="ECO:0000313" key="8">
    <source>
        <dbReference type="EMBL" id="CAI9293019.1"/>
    </source>
</evidence>
<feature type="modified residue" description="N6-(pyridoxal phosphate)lysine" evidence="6">
    <location>
        <position position="301"/>
    </location>
</feature>
<keyword evidence="3" id="KW-0210">Decarboxylase</keyword>
<dbReference type="GO" id="GO:0030170">
    <property type="term" value="F:pyridoxal phosphate binding"/>
    <property type="evidence" value="ECO:0007669"/>
    <property type="project" value="InterPro"/>
</dbReference>
<proteinExistence type="inferred from homology"/>
<dbReference type="GO" id="GO:0005737">
    <property type="term" value="C:cytoplasm"/>
    <property type="evidence" value="ECO:0007669"/>
    <property type="project" value="TreeGrafter"/>
</dbReference>
<dbReference type="Gene3D" id="3.90.1150.10">
    <property type="entry name" value="Aspartate Aminotransferase, domain 1"/>
    <property type="match status" value="1"/>
</dbReference>
<evidence type="ECO:0000256" key="3">
    <source>
        <dbReference type="ARBA" id="ARBA00022793"/>
    </source>
</evidence>
<dbReference type="Pfam" id="PF00282">
    <property type="entry name" value="Pyridoxal_deC"/>
    <property type="match status" value="1"/>
</dbReference>
<evidence type="ECO:0000313" key="9">
    <source>
        <dbReference type="Proteomes" id="UP001177003"/>
    </source>
</evidence>
<organism evidence="8 9">
    <name type="scientific">Lactuca saligna</name>
    <name type="common">Willowleaf lettuce</name>
    <dbReference type="NCBI Taxonomy" id="75948"/>
    <lineage>
        <taxon>Eukaryota</taxon>
        <taxon>Viridiplantae</taxon>
        <taxon>Streptophyta</taxon>
        <taxon>Embryophyta</taxon>
        <taxon>Tracheophyta</taxon>
        <taxon>Spermatophyta</taxon>
        <taxon>Magnoliopsida</taxon>
        <taxon>eudicotyledons</taxon>
        <taxon>Gunneridae</taxon>
        <taxon>Pentapetalae</taxon>
        <taxon>asterids</taxon>
        <taxon>campanulids</taxon>
        <taxon>Asterales</taxon>
        <taxon>Asteraceae</taxon>
        <taxon>Cichorioideae</taxon>
        <taxon>Cichorieae</taxon>
        <taxon>Lactucinae</taxon>
        <taxon>Lactuca</taxon>
    </lineage>
</organism>
<dbReference type="InterPro" id="IPR021115">
    <property type="entry name" value="Pyridoxal-P_BS"/>
</dbReference>
<keyword evidence="4 6" id="KW-0663">Pyridoxal phosphate</keyword>
<dbReference type="InterPro" id="IPR015422">
    <property type="entry name" value="PyrdxlP-dep_Trfase_small"/>
</dbReference>
<accession>A0AA36EEB0</accession>
<evidence type="ECO:0000256" key="4">
    <source>
        <dbReference type="ARBA" id="ARBA00022898"/>
    </source>
</evidence>
<dbReference type="Gene3D" id="1.20.1340.10">
    <property type="entry name" value="dopa decarboxylase, N-terminal domain"/>
    <property type="match status" value="1"/>
</dbReference>
<dbReference type="FunFam" id="3.40.640.10:FF:000025">
    <property type="entry name" value="Histidine decarboxylase"/>
    <property type="match status" value="1"/>
</dbReference>
<evidence type="ECO:0000256" key="2">
    <source>
        <dbReference type="ARBA" id="ARBA00009533"/>
    </source>
</evidence>
<comment type="similarity">
    <text evidence="2 7">Belongs to the group II decarboxylase family.</text>
</comment>
<dbReference type="AlphaFoldDB" id="A0AA36EEB0"/>